<sequence length="123" mass="12991">MGERVPRDAIKTRDRATVGTGIRHEGDTLGEVLLVEVDPSDVALGAALVPLEQVVDPAEDQVDVLVRLGLERLLRVLGEWAASGRVVAVVCDSAVRVGEWQLAVCHGALFEAGGENVVLDAEG</sequence>
<dbReference type="RefSeq" id="WP_281534585.1">
    <property type="nucleotide sequence ID" value="NZ_CP075584.1"/>
</dbReference>
<reference evidence="1 2" key="1">
    <citation type="submission" date="2021-05" db="EMBL/GenBank/DDBJ databases">
        <authorList>
            <person name="Kumar R."/>
            <person name="Kumar A."/>
            <person name="Mukhia S."/>
        </authorList>
    </citation>
    <scope>NUCLEOTIDE SEQUENCE [LARGE SCALE GENOMIC DNA]</scope>
    <source>
        <strain evidence="1 2">ERMR7:08</strain>
    </source>
</reference>
<protein>
    <submittedName>
        <fullName evidence="1">Uncharacterized protein</fullName>
    </submittedName>
</protein>
<keyword evidence="2" id="KW-1185">Reference proteome</keyword>
<organism evidence="1 2">
    <name type="scientific">Cryobacterium breve</name>
    <dbReference type="NCBI Taxonomy" id="1259258"/>
    <lineage>
        <taxon>Bacteria</taxon>
        <taxon>Bacillati</taxon>
        <taxon>Actinomycetota</taxon>
        <taxon>Actinomycetes</taxon>
        <taxon>Micrococcales</taxon>
        <taxon>Microbacteriaceae</taxon>
        <taxon>Cryobacterium</taxon>
    </lineage>
</organism>
<dbReference type="Proteomes" id="UP001212421">
    <property type="component" value="Chromosome"/>
</dbReference>
<accession>A0ABY7NEI9</accession>
<gene>
    <name evidence="1" type="ORF">KIV56_17750</name>
</gene>
<dbReference type="EMBL" id="CP075584">
    <property type="protein sequence ID" value="WBM79973.1"/>
    <property type="molecule type" value="Genomic_DNA"/>
</dbReference>
<name>A0ABY7NEI9_9MICO</name>
<evidence type="ECO:0000313" key="1">
    <source>
        <dbReference type="EMBL" id="WBM79973.1"/>
    </source>
</evidence>
<proteinExistence type="predicted"/>
<evidence type="ECO:0000313" key="2">
    <source>
        <dbReference type="Proteomes" id="UP001212421"/>
    </source>
</evidence>